<evidence type="ECO:0000259" key="7">
    <source>
        <dbReference type="PROSITE" id="PS50850"/>
    </source>
</evidence>
<dbReference type="OrthoDB" id="6730379at2759"/>
<dbReference type="AlphaFoldDB" id="A0A427YKK1"/>
<dbReference type="GO" id="GO:0033229">
    <property type="term" value="F:cysteine transmembrane transporter activity"/>
    <property type="evidence" value="ECO:0007669"/>
    <property type="project" value="TreeGrafter"/>
</dbReference>
<keyword evidence="3 6" id="KW-0812">Transmembrane</keyword>
<dbReference type="Pfam" id="PF07690">
    <property type="entry name" value="MFS_1"/>
    <property type="match status" value="1"/>
</dbReference>
<comment type="caution">
    <text evidence="8">The sequence shown here is derived from an EMBL/GenBank/DDBJ whole genome shotgun (WGS) entry which is preliminary data.</text>
</comment>
<keyword evidence="4 6" id="KW-1133">Transmembrane helix</keyword>
<evidence type="ECO:0000256" key="3">
    <source>
        <dbReference type="ARBA" id="ARBA00022692"/>
    </source>
</evidence>
<evidence type="ECO:0000256" key="4">
    <source>
        <dbReference type="ARBA" id="ARBA00022989"/>
    </source>
</evidence>
<dbReference type="SUPFAM" id="SSF103473">
    <property type="entry name" value="MFS general substrate transporter"/>
    <property type="match status" value="1"/>
</dbReference>
<accession>A0A427YKK1</accession>
<sequence>MSFVRSEDYQAGREEKGLDDVAHVEDPTVEEVVVDADAKGFVDHTLVVDDATNRRLLRMINWRVLPCMCLCYLGQGLDKGVLGTASIMGLQKDTGMVGQDYALATTTFWAGLIVAQFPANRLVQILPLGKFMSASLVLWGITLIIMAVSKTAAAILALRCLLGVFEAVCGPVLLAMSVMWYRRSEQPSIVNFYQAFVGVSGIISSLLGFGFYQVQGGRLYSWQYVFLIIAAVSIVLGIIVFIVLPDSPPKATCWSEHDRKLMVERVRVNDQGIKNPKWNWDQFHEAIRDVYVYMLFGLTFMNATVVGGIGTFSNLLINQAFGFDVLHAQLLSMPTGTVVVLIYALTAWIVTKTNQTIYVLLGLAVFNWAGTITLITVAPSASTRGGLLLAFYILQCYQGQNPLIFQLCSRNVAGQTKRTVAYAASFAGWAGGNAIGPLLFYSGWAPRYLNTLYIHLGFYGAHAILIVATRLLLVHRNKKKEAAMPSTGDASQHLHAFEDLTDRQNPDFRYIM</sequence>
<keyword evidence="5 6" id="KW-0472">Membrane</keyword>
<feature type="transmembrane region" description="Helical" evidence="6">
    <location>
        <begin position="192"/>
        <end position="212"/>
    </location>
</feature>
<feature type="transmembrane region" description="Helical" evidence="6">
    <location>
        <begin position="329"/>
        <end position="351"/>
    </location>
</feature>
<feature type="transmembrane region" description="Helical" evidence="6">
    <location>
        <begin position="131"/>
        <end position="148"/>
    </location>
</feature>
<evidence type="ECO:0000313" key="8">
    <source>
        <dbReference type="EMBL" id="RSH91610.1"/>
    </source>
</evidence>
<dbReference type="PROSITE" id="PS50850">
    <property type="entry name" value="MFS"/>
    <property type="match status" value="1"/>
</dbReference>
<reference evidence="8 9" key="1">
    <citation type="submission" date="2018-11" db="EMBL/GenBank/DDBJ databases">
        <title>Genome sequence of Saitozyma podzolica DSM 27192.</title>
        <authorList>
            <person name="Aliyu H."/>
            <person name="Gorte O."/>
            <person name="Ochsenreither K."/>
        </authorList>
    </citation>
    <scope>NUCLEOTIDE SEQUENCE [LARGE SCALE GENOMIC DNA]</scope>
    <source>
        <strain evidence="8 9">DSM 27192</strain>
    </source>
</reference>
<feature type="transmembrane region" description="Helical" evidence="6">
    <location>
        <begin position="160"/>
        <end position="180"/>
    </location>
</feature>
<feature type="transmembrane region" description="Helical" evidence="6">
    <location>
        <begin position="452"/>
        <end position="473"/>
    </location>
</feature>
<name>A0A427YKK1_9TREE</name>
<dbReference type="GO" id="GO:0016020">
    <property type="term" value="C:membrane"/>
    <property type="evidence" value="ECO:0007669"/>
    <property type="project" value="UniProtKB-SubCell"/>
</dbReference>
<protein>
    <recommendedName>
        <fullName evidence="7">Major facilitator superfamily (MFS) profile domain-containing protein</fullName>
    </recommendedName>
</protein>
<proteinExistence type="predicted"/>
<dbReference type="Proteomes" id="UP000279259">
    <property type="component" value="Unassembled WGS sequence"/>
</dbReference>
<evidence type="ECO:0000256" key="6">
    <source>
        <dbReference type="SAM" id="Phobius"/>
    </source>
</evidence>
<dbReference type="PANTHER" id="PTHR43791:SF63">
    <property type="entry name" value="HIGH AFFINITY CYSTEINE TRANSPORTER"/>
    <property type="match status" value="1"/>
</dbReference>
<comment type="subcellular location">
    <subcellularLocation>
        <location evidence="1">Membrane</location>
        <topology evidence="1">Multi-pass membrane protein</topology>
    </subcellularLocation>
</comment>
<dbReference type="PANTHER" id="PTHR43791">
    <property type="entry name" value="PERMEASE-RELATED"/>
    <property type="match status" value="1"/>
</dbReference>
<feature type="transmembrane region" description="Helical" evidence="6">
    <location>
        <begin position="420"/>
        <end position="440"/>
    </location>
</feature>
<feature type="transmembrane region" description="Helical" evidence="6">
    <location>
        <begin position="290"/>
        <end position="317"/>
    </location>
</feature>
<feature type="transmembrane region" description="Helical" evidence="6">
    <location>
        <begin position="224"/>
        <end position="244"/>
    </location>
</feature>
<dbReference type="EMBL" id="RSCD01000007">
    <property type="protein sequence ID" value="RSH91610.1"/>
    <property type="molecule type" value="Genomic_DNA"/>
</dbReference>
<organism evidence="8 9">
    <name type="scientific">Saitozyma podzolica</name>
    <dbReference type="NCBI Taxonomy" id="1890683"/>
    <lineage>
        <taxon>Eukaryota</taxon>
        <taxon>Fungi</taxon>
        <taxon>Dikarya</taxon>
        <taxon>Basidiomycota</taxon>
        <taxon>Agaricomycotina</taxon>
        <taxon>Tremellomycetes</taxon>
        <taxon>Tremellales</taxon>
        <taxon>Trimorphomycetaceae</taxon>
        <taxon>Saitozyma</taxon>
    </lineage>
</organism>
<dbReference type="InterPro" id="IPR011701">
    <property type="entry name" value="MFS"/>
</dbReference>
<dbReference type="InterPro" id="IPR020846">
    <property type="entry name" value="MFS_dom"/>
</dbReference>
<feature type="domain" description="Major facilitator superfamily (MFS) profile" evidence="7">
    <location>
        <begin position="64"/>
        <end position="480"/>
    </location>
</feature>
<evidence type="ECO:0000256" key="1">
    <source>
        <dbReference type="ARBA" id="ARBA00004141"/>
    </source>
</evidence>
<evidence type="ECO:0000313" key="9">
    <source>
        <dbReference type="Proteomes" id="UP000279259"/>
    </source>
</evidence>
<feature type="transmembrane region" description="Helical" evidence="6">
    <location>
        <begin position="101"/>
        <end position="119"/>
    </location>
</feature>
<feature type="transmembrane region" description="Helical" evidence="6">
    <location>
        <begin position="357"/>
        <end position="378"/>
    </location>
</feature>
<evidence type="ECO:0000256" key="2">
    <source>
        <dbReference type="ARBA" id="ARBA00022448"/>
    </source>
</evidence>
<gene>
    <name evidence="8" type="ORF">EHS25_008979</name>
</gene>
<evidence type="ECO:0000256" key="5">
    <source>
        <dbReference type="ARBA" id="ARBA00023136"/>
    </source>
</evidence>
<keyword evidence="2" id="KW-0813">Transport</keyword>
<keyword evidence="9" id="KW-1185">Reference proteome</keyword>
<dbReference type="Gene3D" id="1.20.1250.20">
    <property type="entry name" value="MFS general substrate transporter like domains"/>
    <property type="match status" value="2"/>
</dbReference>
<dbReference type="InterPro" id="IPR036259">
    <property type="entry name" value="MFS_trans_sf"/>
</dbReference>